<dbReference type="AlphaFoldDB" id="A0A239HXV5"/>
<keyword evidence="2" id="KW-1185">Reference proteome</keyword>
<dbReference type="NCBIfam" id="TIGR01760">
    <property type="entry name" value="tape_meas_TP901"/>
    <property type="match status" value="1"/>
</dbReference>
<dbReference type="Proteomes" id="UP000198304">
    <property type="component" value="Unassembled WGS sequence"/>
</dbReference>
<accession>A0A239HXV5</accession>
<name>A0A239HXV5_9FIRM</name>
<reference evidence="1 2" key="1">
    <citation type="submission" date="2017-06" db="EMBL/GenBank/DDBJ databases">
        <authorList>
            <person name="Kim H.J."/>
            <person name="Triplett B.A."/>
        </authorList>
    </citation>
    <scope>NUCLEOTIDE SEQUENCE [LARGE SCALE GENOMIC DNA]</scope>
    <source>
        <strain evidence="1 2">SCA</strain>
    </source>
</reference>
<proteinExistence type="predicted"/>
<gene>
    <name evidence="1" type="ORF">SAMN05446037_10246</name>
</gene>
<sequence>MDETIRGSGKGAEAFAKLGLSATDSTGALKSQEQMFEETVIALQNMEDGTEKARLATELFGKQGSELMPLLNGAAGSVEEMKKQAHELGLVLSDEAIDAGVVFTGQTDQVKRMLGSVATQVGVGLMPIISKFLDWVMQYMPEILITRCVL</sequence>
<evidence type="ECO:0000313" key="2">
    <source>
        <dbReference type="Proteomes" id="UP000198304"/>
    </source>
</evidence>
<dbReference type="OrthoDB" id="90760at2"/>
<dbReference type="RefSeq" id="WP_089284350.1">
    <property type="nucleotide sequence ID" value="NZ_FZOJ01000024.1"/>
</dbReference>
<protein>
    <submittedName>
        <fullName evidence="1">Phage tail tape measure protein, TP901 family, core region</fullName>
    </submittedName>
</protein>
<dbReference type="InterPro" id="IPR010090">
    <property type="entry name" value="Phage_tape_meas"/>
</dbReference>
<evidence type="ECO:0000313" key="1">
    <source>
        <dbReference type="EMBL" id="SNS85064.1"/>
    </source>
</evidence>
<dbReference type="EMBL" id="FZOJ01000024">
    <property type="protein sequence ID" value="SNS85064.1"/>
    <property type="molecule type" value="Genomic_DNA"/>
</dbReference>
<organism evidence="1 2">
    <name type="scientific">Anaerovirgula multivorans</name>
    <dbReference type="NCBI Taxonomy" id="312168"/>
    <lineage>
        <taxon>Bacteria</taxon>
        <taxon>Bacillati</taxon>
        <taxon>Bacillota</taxon>
        <taxon>Clostridia</taxon>
        <taxon>Peptostreptococcales</taxon>
        <taxon>Natronincolaceae</taxon>
        <taxon>Anaerovirgula</taxon>
    </lineage>
</organism>